<accession>A0A0C3CSL4</accession>
<reference evidence="2 3" key="1">
    <citation type="submission" date="2014-04" db="EMBL/GenBank/DDBJ databases">
        <authorList>
            <consortium name="DOE Joint Genome Institute"/>
            <person name="Kuo A."/>
            <person name="Gay G."/>
            <person name="Dore J."/>
            <person name="Kohler A."/>
            <person name="Nagy L.G."/>
            <person name="Floudas D."/>
            <person name="Copeland A."/>
            <person name="Barry K.W."/>
            <person name="Cichocki N."/>
            <person name="Veneault-Fourrey C."/>
            <person name="LaButti K."/>
            <person name="Lindquist E.A."/>
            <person name="Lipzen A."/>
            <person name="Lundell T."/>
            <person name="Morin E."/>
            <person name="Murat C."/>
            <person name="Sun H."/>
            <person name="Tunlid A."/>
            <person name="Henrissat B."/>
            <person name="Grigoriev I.V."/>
            <person name="Hibbett D.S."/>
            <person name="Martin F."/>
            <person name="Nordberg H.P."/>
            <person name="Cantor M.N."/>
            <person name="Hua S.X."/>
        </authorList>
    </citation>
    <scope>NUCLEOTIDE SEQUENCE [LARGE SCALE GENOMIC DNA]</scope>
    <source>
        <strain evidence="3">h7</strain>
    </source>
</reference>
<protein>
    <submittedName>
        <fullName evidence="2">Uncharacterized protein</fullName>
    </submittedName>
</protein>
<name>A0A0C3CSL4_HEBCY</name>
<dbReference type="Proteomes" id="UP000053424">
    <property type="component" value="Unassembled WGS sequence"/>
</dbReference>
<dbReference type="AlphaFoldDB" id="A0A0C3CSL4"/>
<reference evidence="3" key="2">
    <citation type="submission" date="2015-01" db="EMBL/GenBank/DDBJ databases">
        <title>Evolutionary Origins and Diversification of the Mycorrhizal Mutualists.</title>
        <authorList>
            <consortium name="DOE Joint Genome Institute"/>
            <consortium name="Mycorrhizal Genomics Consortium"/>
            <person name="Kohler A."/>
            <person name="Kuo A."/>
            <person name="Nagy L.G."/>
            <person name="Floudas D."/>
            <person name="Copeland A."/>
            <person name="Barry K.W."/>
            <person name="Cichocki N."/>
            <person name="Veneault-Fourrey C."/>
            <person name="LaButti K."/>
            <person name="Lindquist E.A."/>
            <person name="Lipzen A."/>
            <person name="Lundell T."/>
            <person name="Morin E."/>
            <person name="Murat C."/>
            <person name="Riley R."/>
            <person name="Ohm R."/>
            <person name="Sun H."/>
            <person name="Tunlid A."/>
            <person name="Henrissat B."/>
            <person name="Grigoriev I.V."/>
            <person name="Hibbett D.S."/>
            <person name="Martin F."/>
        </authorList>
    </citation>
    <scope>NUCLEOTIDE SEQUENCE [LARGE SCALE GENOMIC DNA]</scope>
    <source>
        <strain evidence="3">h7</strain>
    </source>
</reference>
<evidence type="ECO:0000256" key="1">
    <source>
        <dbReference type="SAM" id="MobiDB-lite"/>
    </source>
</evidence>
<dbReference type="EMBL" id="KN831770">
    <property type="protein sequence ID" value="KIM46906.1"/>
    <property type="molecule type" value="Genomic_DNA"/>
</dbReference>
<organism evidence="2 3">
    <name type="scientific">Hebeloma cylindrosporum</name>
    <dbReference type="NCBI Taxonomy" id="76867"/>
    <lineage>
        <taxon>Eukaryota</taxon>
        <taxon>Fungi</taxon>
        <taxon>Dikarya</taxon>
        <taxon>Basidiomycota</taxon>
        <taxon>Agaricomycotina</taxon>
        <taxon>Agaricomycetes</taxon>
        <taxon>Agaricomycetidae</taxon>
        <taxon>Agaricales</taxon>
        <taxon>Agaricineae</taxon>
        <taxon>Hymenogastraceae</taxon>
        <taxon>Hebeloma</taxon>
    </lineage>
</organism>
<feature type="region of interest" description="Disordered" evidence="1">
    <location>
        <begin position="1"/>
        <end position="21"/>
    </location>
</feature>
<evidence type="ECO:0000313" key="2">
    <source>
        <dbReference type="EMBL" id="KIM46906.1"/>
    </source>
</evidence>
<keyword evidence="3" id="KW-1185">Reference proteome</keyword>
<evidence type="ECO:0000313" key="3">
    <source>
        <dbReference type="Proteomes" id="UP000053424"/>
    </source>
</evidence>
<proteinExistence type="predicted"/>
<sequence length="49" mass="5223">MNIHHSLVGAAAPPNSTGVRPPYALKYTSNPPCHARDKAANARILSLQD</sequence>
<gene>
    <name evidence="2" type="ORF">M413DRAFT_23235</name>
</gene>
<dbReference type="HOGENOM" id="CLU_3143243_0_0_1"/>